<dbReference type="PROSITE" id="PS51440">
    <property type="entry name" value="TIM_2"/>
    <property type="match status" value="1"/>
</dbReference>
<accession>A0A382QVB3</accession>
<dbReference type="GO" id="GO:0006096">
    <property type="term" value="P:glycolytic process"/>
    <property type="evidence" value="ECO:0007669"/>
    <property type="project" value="TreeGrafter"/>
</dbReference>
<dbReference type="Gene3D" id="3.20.20.70">
    <property type="entry name" value="Aldolase class I"/>
    <property type="match status" value="1"/>
</dbReference>
<dbReference type="AlphaFoldDB" id="A0A382QVB3"/>
<dbReference type="InterPro" id="IPR020861">
    <property type="entry name" value="Triosephosphate_isomerase_AS"/>
</dbReference>
<reference evidence="2" key="1">
    <citation type="submission" date="2018-05" db="EMBL/GenBank/DDBJ databases">
        <authorList>
            <person name="Lanie J.A."/>
            <person name="Ng W.-L."/>
            <person name="Kazmierczak K.M."/>
            <person name="Andrzejewski T.M."/>
            <person name="Davidsen T.M."/>
            <person name="Wayne K.J."/>
            <person name="Tettelin H."/>
            <person name="Glass J.I."/>
            <person name="Rusch D."/>
            <person name="Podicherti R."/>
            <person name="Tsui H.-C.T."/>
            <person name="Winkler M.E."/>
        </authorList>
    </citation>
    <scope>NUCLEOTIDE SEQUENCE</scope>
</reference>
<sequence>MTIYLYANWKMNFTQDEADQFGSALTKGVEDLPEHIEVILFPGNALLTTVSESIRNSNHLGLGAQNIHWERDGAFTGETSVGMLPDVCTHVLVGHSERRRYFGETEAIINRKIVTVMERGLKAVLCVGEGEGSISNVHAEEVLEVQLRGALRDIEGPVAKGLVVAYEPVWAIGSDLPATPEVANRRAGFIKRFISRLDNVETGESTPVIYGGSVTSENVGSYLDMENIDGVLLGGASLN</sequence>
<dbReference type="InterPro" id="IPR035990">
    <property type="entry name" value="TIM_sf"/>
</dbReference>
<organism evidence="2">
    <name type="scientific">marine metagenome</name>
    <dbReference type="NCBI Taxonomy" id="408172"/>
    <lineage>
        <taxon>unclassified sequences</taxon>
        <taxon>metagenomes</taxon>
        <taxon>ecological metagenomes</taxon>
    </lineage>
</organism>
<dbReference type="SUPFAM" id="SSF51351">
    <property type="entry name" value="Triosephosphate isomerase (TIM)"/>
    <property type="match status" value="1"/>
</dbReference>
<evidence type="ECO:0008006" key="3">
    <source>
        <dbReference type="Google" id="ProtNLM"/>
    </source>
</evidence>
<feature type="non-terminal residue" evidence="2">
    <location>
        <position position="239"/>
    </location>
</feature>
<keyword evidence="1" id="KW-0413">Isomerase</keyword>
<dbReference type="CDD" id="cd00311">
    <property type="entry name" value="TIM"/>
    <property type="match status" value="1"/>
</dbReference>
<dbReference type="GO" id="GO:0046166">
    <property type="term" value="P:glyceraldehyde-3-phosphate biosynthetic process"/>
    <property type="evidence" value="ECO:0007669"/>
    <property type="project" value="TreeGrafter"/>
</dbReference>
<evidence type="ECO:0000256" key="1">
    <source>
        <dbReference type="ARBA" id="ARBA00023235"/>
    </source>
</evidence>
<dbReference type="Pfam" id="PF00121">
    <property type="entry name" value="TIM"/>
    <property type="match status" value="1"/>
</dbReference>
<name>A0A382QVB3_9ZZZZ</name>
<protein>
    <recommendedName>
        <fullName evidence="3">Triosephosphate isomerase</fullName>
    </recommendedName>
</protein>
<evidence type="ECO:0000313" key="2">
    <source>
        <dbReference type="EMBL" id="SVC88802.1"/>
    </source>
</evidence>
<dbReference type="GO" id="GO:0004807">
    <property type="term" value="F:triose-phosphate isomerase activity"/>
    <property type="evidence" value="ECO:0007669"/>
    <property type="project" value="InterPro"/>
</dbReference>
<dbReference type="PANTHER" id="PTHR21139">
    <property type="entry name" value="TRIOSEPHOSPHATE ISOMERASE"/>
    <property type="match status" value="1"/>
</dbReference>
<dbReference type="PROSITE" id="PS00171">
    <property type="entry name" value="TIM_1"/>
    <property type="match status" value="1"/>
</dbReference>
<dbReference type="NCBIfam" id="TIGR00419">
    <property type="entry name" value="tim"/>
    <property type="match status" value="1"/>
</dbReference>
<dbReference type="InterPro" id="IPR013785">
    <property type="entry name" value="Aldolase_TIM"/>
</dbReference>
<dbReference type="GO" id="GO:0005829">
    <property type="term" value="C:cytosol"/>
    <property type="evidence" value="ECO:0007669"/>
    <property type="project" value="TreeGrafter"/>
</dbReference>
<dbReference type="GO" id="GO:0019563">
    <property type="term" value="P:glycerol catabolic process"/>
    <property type="evidence" value="ECO:0007669"/>
    <property type="project" value="TreeGrafter"/>
</dbReference>
<dbReference type="InterPro" id="IPR000652">
    <property type="entry name" value="Triosephosphate_isomerase"/>
</dbReference>
<dbReference type="GO" id="GO:0006094">
    <property type="term" value="P:gluconeogenesis"/>
    <property type="evidence" value="ECO:0007669"/>
    <property type="project" value="TreeGrafter"/>
</dbReference>
<gene>
    <name evidence="2" type="ORF">METZ01_LOCUS341656</name>
</gene>
<proteinExistence type="predicted"/>
<dbReference type="PANTHER" id="PTHR21139:SF42">
    <property type="entry name" value="TRIOSEPHOSPHATE ISOMERASE"/>
    <property type="match status" value="1"/>
</dbReference>
<dbReference type="EMBL" id="UINC01116803">
    <property type="protein sequence ID" value="SVC88802.1"/>
    <property type="molecule type" value="Genomic_DNA"/>
</dbReference>